<dbReference type="GO" id="GO:0006260">
    <property type="term" value="P:DNA replication"/>
    <property type="evidence" value="ECO:0007669"/>
    <property type="project" value="InterPro"/>
</dbReference>
<dbReference type="AlphaFoldDB" id="A0A367ZRX4"/>
<dbReference type="PROSITE" id="PS50935">
    <property type="entry name" value="SSB"/>
    <property type="match status" value="1"/>
</dbReference>
<organism evidence="5 6">
    <name type="scientific">Candidatus Ozemobacter sibiricus</name>
    <dbReference type="NCBI Taxonomy" id="2268124"/>
    <lineage>
        <taxon>Bacteria</taxon>
        <taxon>Candidatus Ozemobacteria</taxon>
        <taxon>Candidatus Ozemobacterales</taxon>
        <taxon>Candidatus Ozemobacteraceae</taxon>
        <taxon>Candidatus Ozemobacter</taxon>
    </lineage>
</organism>
<gene>
    <name evidence="5" type="ORF">OZSIB_2761</name>
</gene>
<dbReference type="PANTHER" id="PTHR10302">
    <property type="entry name" value="SINGLE-STRANDED DNA-BINDING PROTEIN"/>
    <property type="match status" value="1"/>
</dbReference>
<dbReference type="GO" id="GO:0003697">
    <property type="term" value="F:single-stranded DNA binding"/>
    <property type="evidence" value="ECO:0007669"/>
    <property type="project" value="UniProtKB-UniRule"/>
</dbReference>
<evidence type="ECO:0000313" key="6">
    <source>
        <dbReference type="Proteomes" id="UP000252355"/>
    </source>
</evidence>
<sequence length="156" mass="17173">MLNVNRVILAGNLTRDPELRHTPGGAPVARFRVAVSKKWRGKDGQLKSETGFFPVVVWNQTAENCHKYLSKGAPVLVEGRLRTDSFVGRDGNKRFITEIIGDAVSFLGGRRDQTGYQPPAQTPETDGISPDTSDEEQGQHDSDDDELPPEEGVIPF</sequence>
<dbReference type="InterPro" id="IPR000424">
    <property type="entry name" value="Primosome_PriB/ssb"/>
</dbReference>
<dbReference type="PANTHER" id="PTHR10302:SF27">
    <property type="entry name" value="SINGLE-STRANDED DNA-BINDING PROTEIN"/>
    <property type="match status" value="1"/>
</dbReference>
<feature type="compositionally biased region" description="Acidic residues" evidence="4">
    <location>
        <begin position="132"/>
        <end position="149"/>
    </location>
</feature>
<comment type="caution">
    <text evidence="5">The sequence shown here is derived from an EMBL/GenBank/DDBJ whole genome shotgun (WGS) entry which is preliminary data.</text>
</comment>
<protein>
    <recommendedName>
        <fullName evidence="2 3">Single-stranded DNA-binding protein</fullName>
        <shortName evidence="2">SSB</shortName>
    </recommendedName>
</protein>
<evidence type="ECO:0000313" key="5">
    <source>
        <dbReference type="EMBL" id="RCK80873.1"/>
    </source>
</evidence>
<dbReference type="CDD" id="cd04496">
    <property type="entry name" value="SSB_OBF"/>
    <property type="match status" value="1"/>
</dbReference>
<keyword evidence="1 2" id="KW-0238">DNA-binding</keyword>
<dbReference type="InterPro" id="IPR011344">
    <property type="entry name" value="ssDNA-bd"/>
</dbReference>
<feature type="region of interest" description="Disordered" evidence="4">
    <location>
        <begin position="109"/>
        <end position="156"/>
    </location>
</feature>
<dbReference type="NCBIfam" id="TIGR00621">
    <property type="entry name" value="ssb"/>
    <property type="match status" value="1"/>
</dbReference>
<proteinExistence type="inferred from homology"/>
<dbReference type="GO" id="GO:0009295">
    <property type="term" value="C:nucleoid"/>
    <property type="evidence" value="ECO:0007669"/>
    <property type="project" value="TreeGrafter"/>
</dbReference>
<dbReference type="InterPro" id="IPR012340">
    <property type="entry name" value="NA-bd_OB-fold"/>
</dbReference>
<evidence type="ECO:0000256" key="2">
    <source>
        <dbReference type="HAMAP-Rule" id="MF_00984"/>
    </source>
</evidence>
<comment type="subunit">
    <text evidence="2">Homotetramer.</text>
</comment>
<dbReference type="Pfam" id="PF00436">
    <property type="entry name" value="SSB"/>
    <property type="match status" value="1"/>
</dbReference>
<evidence type="ECO:0000256" key="1">
    <source>
        <dbReference type="ARBA" id="ARBA00023125"/>
    </source>
</evidence>
<name>A0A367ZRX4_9BACT</name>
<dbReference type="HAMAP" id="MF_00984">
    <property type="entry name" value="SSB"/>
    <property type="match status" value="1"/>
</dbReference>
<accession>A0A367ZRX4</accession>
<comment type="caution">
    <text evidence="2">Lacks conserved residue(s) required for the propagation of feature annotation.</text>
</comment>
<evidence type="ECO:0000256" key="3">
    <source>
        <dbReference type="PIRNR" id="PIRNR002070"/>
    </source>
</evidence>
<dbReference type="Proteomes" id="UP000252355">
    <property type="component" value="Unassembled WGS sequence"/>
</dbReference>
<dbReference type="PIRSF" id="PIRSF002070">
    <property type="entry name" value="SSB"/>
    <property type="match status" value="1"/>
</dbReference>
<dbReference type="EMBL" id="QOQW01000004">
    <property type="protein sequence ID" value="RCK80873.1"/>
    <property type="molecule type" value="Genomic_DNA"/>
</dbReference>
<evidence type="ECO:0000256" key="4">
    <source>
        <dbReference type="SAM" id="MobiDB-lite"/>
    </source>
</evidence>
<dbReference type="SUPFAM" id="SSF50249">
    <property type="entry name" value="Nucleic acid-binding proteins"/>
    <property type="match status" value="1"/>
</dbReference>
<dbReference type="Gene3D" id="2.40.50.140">
    <property type="entry name" value="Nucleic acid-binding proteins"/>
    <property type="match status" value="1"/>
</dbReference>
<reference evidence="5 6" key="1">
    <citation type="submission" date="2018-05" db="EMBL/GenBank/DDBJ databases">
        <title>A metagenomic window into the 2 km-deep terrestrial subsurface aquifer revealed taxonomically and functionally diverse microbial community comprising novel uncultured bacterial lineages.</title>
        <authorList>
            <person name="Kadnikov V.V."/>
            <person name="Mardanov A.V."/>
            <person name="Beletsky A.V."/>
            <person name="Banks D."/>
            <person name="Pimenov N.V."/>
            <person name="Frank Y.A."/>
            <person name="Karnachuk O.V."/>
            <person name="Ravin N.V."/>
        </authorList>
    </citation>
    <scope>NUCLEOTIDE SEQUENCE [LARGE SCALE GENOMIC DNA]</scope>
    <source>
        <strain evidence="5">BY5</strain>
    </source>
</reference>